<dbReference type="InterPro" id="IPR036881">
    <property type="entry name" value="Glyco_hydro_3_C_sf"/>
</dbReference>
<evidence type="ECO:0000256" key="3">
    <source>
        <dbReference type="ARBA" id="ARBA00004987"/>
    </source>
</evidence>
<protein>
    <recommendedName>
        <fullName evidence="5 14">beta-glucosidase</fullName>
        <ecNumber evidence="5 14">3.2.1.21</ecNumber>
    </recommendedName>
</protein>
<evidence type="ECO:0000256" key="15">
    <source>
        <dbReference type="SAM" id="SignalP"/>
    </source>
</evidence>
<evidence type="ECO:0000256" key="5">
    <source>
        <dbReference type="ARBA" id="ARBA00012744"/>
    </source>
</evidence>
<name>A0AAE0WRP8_9PEZI</name>
<dbReference type="Gene3D" id="3.40.50.1700">
    <property type="entry name" value="Glycoside hydrolase family 3 C-terminal domain"/>
    <property type="match status" value="1"/>
</dbReference>
<dbReference type="SMART" id="SM01217">
    <property type="entry name" value="Fn3_like"/>
    <property type="match status" value="1"/>
</dbReference>
<dbReference type="Pfam" id="PF00933">
    <property type="entry name" value="Glyco_hydro_3"/>
    <property type="match status" value="1"/>
</dbReference>
<keyword evidence="7 15" id="KW-0732">Signal</keyword>
<dbReference type="Pfam" id="PF01915">
    <property type="entry name" value="Glyco_hydro_3_C"/>
    <property type="match status" value="1"/>
</dbReference>
<dbReference type="InterPro" id="IPR001764">
    <property type="entry name" value="Glyco_hydro_3_N"/>
</dbReference>
<evidence type="ECO:0000256" key="14">
    <source>
        <dbReference type="RuleBase" id="RU361161"/>
    </source>
</evidence>
<evidence type="ECO:0000256" key="10">
    <source>
        <dbReference type="ARBA" id="ARBA00023180"/>
    </source>
</evidence>
<evidence type="ECO:0000256" key="8">
    <source>
        <dbReference type="ARBA" id="ARBA00022801"/>
    </source>
</evidence>
<feature type="domain" description="Fibronectin type III-like" evidence="16">
    <location>
        <begin position="732"/>
        <end position="796"/>
    </location>
</feature>
<comment type="catalytic activity">
    <reaction evidence="1 14">
        <text>Hydrolysis of terminal, non-reducing beta-D-glucosyl residues with release of beta-D-glucose.</text>
        <dbReference type="EC" id="3.2.1.21"/>
    </reaction>
</comment>
<sequence length="807" mass="86575">MMFTTQLLAVGLAFIEFTSGQNISTAALANLERYWSYGRSTPVYPTPQSSGLGEWSSAYAKAKALVSQMSNYEKNNITYGQASTTGCSGVSGSVPRLGFPGLCLADSGNGVHAADGVNGWPSAIHVGAAWNRDLAHDRALYMGAEFKNKGVSVALGPVVGPLGKLAKGGRNWEGFSNDPYLAGKLAYETVLGLEKNVMSCVKHFIGNEQETNRNPPILIPTAHNQSLSSNIDPRTEHELYIWPFQDAIRAGAGSVMCSYNRYNNSYGCQNSYSQNGLLKGELGFQGFVVSDWGAQHSGVASADAGLDMAMPSSAYWQNGNLSKAVTNGTLDQSRLDDIAVRIVSTWYRLEEVNSPAFSNPGFGLPASLNAPHTFIDARDPASEPTNLQGAIEGHVLVKNVANTLPLSKPKLLSLFGYDAVASTRNTPNSGTKWGFGLDNTQVYSDGTVFNDTFLFATFLSSEPAGTSGPSIALNGTVLTGGGSGATTPAYIDAPFDAFQRQAYQDRTLLEWNFADFNLTGKINPASEHCIVFINAQSSEGWDRADLADQASDDLVNYVASQCNSTIVVIHSAGLRLVENFVHNPNVTAIMYAHLPGQDSGRALIEVMYGNQSPSGRLPYTVAAKATDYGNLEDPIVPVGVDYYTQDNYTEGVYIDYKHFIAQNITPRFEFGYGLTYTTFSYSDIKVSTASNASLAYLAPNSTLAEGGLASLWDTVATVTISVTNTGSVEAAEVAQLYVGIPGGPQKVLRGFGKETLKAGESCTFTFELGRRDLSTWTSQGWVLQKGTYQIYVGKSVLDIQLTSSLTI</sequence>
<dbReference type="Gene3D" id="2.60.40.10">
    <property type="entry name" value="Immunoglobulins"/>
    <property type="match status" value="1"/>
</dbReference>
<keyword evidence="13 14" id="KW-0624">Polysaccharide degradation</keyword>
<evidence type="ECO:0000256" key="9">
    <source>
        <dbReference type="ARBA" id="ARBA00023001"/>
    </source>
</evidence>
<comment type="similarity">
    <text evidence="4 14">Belongs to the glycosyl hydrolase 3 family.</text>
</comment>
<feature type="signal peptide" evidence="15">
    <location>
        <begin position="1"/>
        <end position="20"/>
    </location>
</feature>
<keyword evidence="10" id="KW-0325">Glycoprotein</keyword>
<dbReference type="PANTHER" id="PTHR42715:SF5">
    <property type="entry name" value="BETA-GLUCOSIDASE M-RELATED"/>
    <property type="match status" value="1"/>
</dbReference>
<dbReference type="InterPro" id="IPR002772">
    <property type="entry name" value="Glyco_hydro_3_C"/>
</dbReference>
<evidence type="ECO:0000259" key="16">
    <source>
        <dbReference type="SMART" id="SM01217"/>
    </source>
</evidence>
<dbReference type="GO" id="GO:0005576">
    <property type="term" value="C:extracellular region"/>
    <property type="evidence" value="ECO:0007669"/>
    <property type="project" value="UniProtKB-SubCell"/>
</dbReference>
<gene>
    <name evidence="17" type="ORF">LTR78_003019</name>
</gene>
<keyword evidence="11 14" id="KW-0119">Carbohydrate metabolism</keyword>
<dbReference type="GO" id="GO:0030245">
    <property type="term" value="P:cellulose catabolic process"/>
    <property type="evidence" value="ECO:0007669"/>
    <property type="project" value="UniProtKB-KW"/>
</dbReference>
<dbReference type="Gene3D" id="3.20.20.300">
    <property type="entry name" value="Glycoside hydrolase, family 3, N-terminal domain"/>
    <property type="match status" value="1"/>
</dbReference>
<dbReference type="PROSITE" id="PS00775">
    <property type="entry name" value="GLYCOSYL_HYDROL_F3"/>
    <property type="match status" value="1"/>
</dbReference>
<reference evidence="17" key="1">
    <citation type="submission" date="2023-07" db="EMBL/GenBank/DDBJ databases">
        <title>Black Yeasts Isolated from many extreme environments.</title>
        <authorList>
            <person name="Coleine C."/>
            <person name="Stajich J.E."/>
            <person name="Selbmann L."/>
        </authorList>
    </citation>
    <scope>NUCLEOTIDE SEQUENCE</scope>
    <source>
        <strain evidence="17">CCFEE 5485</strain>
    </source>
</reference>
<comment type="caution">
    <text evidence="17">The sequence shown here is derived from an EMBL/GenBank/DDBJ whole genome shotgun (WGS) entry which is preliminary data.</text>
</comment>
<dbReference type="InterPro" id="IPR036962">
    <property type="entry name" value="Glyco_hydro_3_N_sf"/>
</dbReference>
<evidence type="ECO:0000313" key="18">
    <source>
        <dbReference type="Proteomes" id="UP001274830"/>
    </source>
</evidence>
<comment type="pathway">
    <text evidence="3 14">Glycan metabolism; cellulose degradation.</text>
</comment>
<organism evidence="17 18">
    <name type="scientific">Recurvomyces mirabilis</name>
    <dbReference type="NCBI Taxonomy" id="574656"/>
    <lineage>
        <taxon>Eukaryota</taxon>
        <taxon>Fungi</taxon>
        <taxon>Dikarya</taxon>
        <taxon>Ascomycota</taxon>
        <taxon>Pezizomycotina</taxon>
        <taxon>Dothideomycetes</taxon>
        <taxon>Dothideomycetidae</taxon>
        <taxon>Mycosphaerellales</taxon>
        <taxon>Teratosphaeriaceae</taxon>
        <taxon>Recurvomyces</taxon>
    </lineage>
</organism>
<dbReference type="InterPro" id="IPR050288">
    <property type="entry name" value="Cellulose_deg_GH3"/>
</dbReference>
<dbReference type="InterPro" id="IPR013783">
    <property type="entry name" value="Ig-like_fold"/>
</dbReference>
<dbReference type="EC" id="3.2.1.21" evidence="5 14"/>
<dbReference type="InterPro" id="IPR026891">
    <property type="entry name" value="Fn3-like"/>
</dbReference>
<evidence type="ECO:0000256" key="6">
    <source>
        <dbReference type="ARBA" id="ARBA00022525"/>
    </source>
</evidence>
<evidence type="ECO:0000256" key="4">
    <source>
        <dbReference type="ARBA" id="ARBA00005336"/>
    </source>
</evidence>
<comment type="subcellular location">
    <subcellularLocation>
        <location evidence="2">Secreted</location>
    </subcellularLocation>
</comment>
<evidence type="ECO:0000313" key="17">
    <source>
        <dbReference type="EMBL" id="KAK3676815.1"/>
    </source>
</evidence>
<dbReference type="Pfam" id="PF14310">
    <property type="entry name" value="Fn3-like"/>
    <property type="match status" value="1"/>
</dbReference>
<dbReference type="GO" id="GO:0008422">
    <property type="term" value="F:beta-glucosidase activity"/>
    <property type="evidence" value="ECO:0007669"/>
    <property type="project" value="UniProtKB-EC"/>
</dbReference>
<dbReference type="Proteomes" id="UP001274830">
    <property type="component" value="Unassembled WGS sequence"/>
</dbReference>
<dbReference type="FunFam" id="3.20.20.300:FF:000002">
    <property type="entry name" value="Probable beta-glucosidase"/>
    <property type="match status" value="1"/>
</dbReference>
<dbReference type="InterPro" id="IPR017853">
    <property type="entry name" value="GH"/>
</dbReference>
<evidence type="ECO:0000256" key="1">
    <source>
        <dbReference type="ARBA" id="ARBA00000448"/>
    </source>
</evidence>
<evidence type="ECO:0000256" key="7">
    <source>
        <dbReference type="ARBA" id="ARBA00022729"/>
    </source>
</evidence>
<feature type="chain" id="PRO_5041953629" description="beta-glucosidase" evidence="15">
    <location>
        <begin position="21"/>
        <end position="807"/>
    </location>
</feature>
<dbReference type="AlphaFoldDB" id="A0AAE0WRP8"/>
<keyword evidence="12 14" id="KW-0326">Glycosidase</keyword>
<keyword evidence="8 14" id="KW-0378">Hydrolase</keyword>
<keyword evidence="18" id="KW-1185">Reference proteome</keyword>
<dbReference type="SUPFAM" id="SSF51445">
    <property type="entry name" value="(Trans)glycosidases"/>
    <property type="match status" value="1"/>
</dbReference>
<dbReference type="PANTHER" id="PTHR42715">
    <property type="entry name" value="BETA-GLUCOSIDASE"/>
    <property type="match status" value="1"/>
</dbReference>
<proteinExistence type="inferred from homology"/>
<dbReference type="SUPFAM" id="SSF52279">
    <property type="entry name" value="Beta-D-glucan exohydrolase, C-terminal domain"/>
    <property type="match status" value="1"/>
</dbReference>
<dbReference type="EMBL" id="JAUTXT010000008">
    <property type="protein sequence ID" value="KAK3676815.1"/>
    <property type="molecule type" value="Genomic_DNA"/>
</dbReference>
<keyword evidence="6" id="KW-0964">Secreted</keyword>
<accession>A0AAE0WRP8</accession>
<evidence type="ECO:0000256" key="13">
    <source>
        <dbReference type="ARBA" id="ARBA00023326"/>
    </source>
</evidence>
<dbReference type="PRINTS" id="PR00133">
    <property type="entry name" value="GLHYDRLASE3"/>
</dbReference>
<keyword evidence="9" id="KW-0136">Cellulose degradation</keyword>
<evidence type="ECO:0000256" key="11">
    <source>
        <dbReference type="ARBA" id="ARBA00023277"/>
    </source>
</evidence>
<evidence type="ECO:0000256" key="12">
    <source>
        <dbReference type="ARBA" id="ARBA00023295"/>
    </source>
</evidence>
<evidence type="ECO:0000256" key="2">
    <source>
        <dbReference type="ARBA" id="ARBA00004613"/>
    </source>
</evidence>
<dbReference type="InterPro" id="IPR019800">
    <property type="entry name" value="Glyco_hydro_3_AS"/>
</dbReference>